<feature type="transmembrane region" description="Helical" evidence="7">
    <location>
        <begin position="133"/>
        <end position="152"/>
    </location>
</feature>
<dbReference type="SUPFAM" id="SSF54862">
    <property type="entry name" value="4Fe-4S ferredoxins"/>
    <property type="match status" value="2"/>
</dbReference>
<dbReference type="AlphaFoldDB" id="A0A3B1C3H9"/>
<accession>A0A3B1C3H9</accession>
<evidence type="ECO:0000256" key="2">
    <source>
        <dbReference type="ARBA" id="ARBA00022485"/>
    </source>
</evidence>
<feature type="transmembrane region" description="Helical" evidence="7">
    <location>
        <begin position="60"/>
        <end position="81"/>
    </location>
</feature>
<dbReference type="Gene3D" id="3.30.70.20">
    <property type="match status" value="2"/>
</dbReference>
<dbReference type="PROSITE" id="PS51379">
    <property type="entry name" value="4FE4S_FER_2"/>
    <property type="match status" value="5"/>
</dbReference>
<dbReference type="PANTHER" id="PTHR30176:SF3">
    <property type="entry name" value="FERREDOXIN-TYPE PROTEIN NAPH"/>
    <property type="match status" value="1"/>
</dbReference>
<keyword evidence="7" id="KW-0472">Membrane</keyword>
<dbReference type="GO" id="GO:0046872">
    <property type="term" value="F:metal ion binding"/>
    <property type="evidence" value="ECO:0007669"/>
    <property type="project" value="UniProtKB-KW"/>
</dbReference>
<dbReference type="Pfam" id="PF00037">
    <property type="entry name" value="Fer4"/>
    <property type="match status" value="1"/>
</dbReference>
<evidence type="ECO:0000256" key="7">
    <source>
        <dbReference type="SAM" id="Phobius"/>
    </source>
</evidence>
<dbReference type="Pfam" id="PF12801">
    <property type="entry name" value="Fer4_5"/>
    <property type="match status" value="2"/>
</dbReference>
<proteinExistence type="predicted"/>
<evidence type="ECO:0000256" key="5">
    <source>
        <dbReference type="ARBA" id="ARBA00023004"/>
    </source>
</evidence>
<dbReference type="PROSITE" id="PS00198">
    <property type="entry name" value="4FE4S_FER_1"/>
    <property type="match status" value="2"/>
</dbReference>
<keyword evidence="5" id="KW-0408">Iron</keyword>
<keyword evidence="7" id="KW-1133">Transmembrane helix</keyword>
<evidence type="ECO:0000256" key="3">
    <source>
        <dbReference type="ARBA" id="ARBA00022723"/>
    </source>
</evidence>
<evidence type="ECO:0000256" key="4">
    <source>
        <dbReference type="ARBA" id="ARBA00022982"/>
    </source>
</evidence>
<feature type="transmembrane region" description="Helical" evidence="7">
    <location>
        <begin position="21"/>
        <end position="40"/>
    </location>
</feature>
<name>A0A3B1C3H9_9ZZZZ</name>
<dbReference type="GO" id="GO:0005886">
    <property type="term" value="C:plasma membrane"/>
    <property type="evidence" value="ECO:0007669"/>
    <property type="project" value="TreeGrafter"/>
</dbReference>
<feature type="transmembrane region" description="Helical" evidence="7">
    <location>
        <begin position="208"/>
        <end position="229"/>
    </location>
</feature>
<feature type="domain" description="4Fe-4S ferredoxin-type" evidence="8">
    <location>
        <begin position="373"/>
        <end position="405"/>
    </location>
</feature>
<sequence length="515" mass="57426">MSGETKIKNSAGSGGLLALKNIRRVWSLFFIILFFFFILITDFRNLKGYETGLFLELNPLVWLSGLLSGWTVYKGLALALFIIVPTFFFGRFFCSWICPLGIMSQWASRLLVRRRPTDDYTINEYRPVYRFKYYLLTALLILAALGSLQIGLFDPIAMVYRAFIVSVLPAVDFYTSAVYVRPHIFLGGIFISLLFLAVILANRFITRLWCRMICPLGAMLGLMSAWAPFRIRRDVDKCTDCNKCLRACQGASDPQGKHRVTECVACMNCIADCPEDALSFGLPAKASSAAAQFDINRRRLLETATASLILFPMLKSSITGETSAQAAVIRPPGSLNEPDFLRRCIKCSMCMRVCPTNALQPALLEGGLEGLWSPVIVNKIGYCEFHCVLCGQVCPTGAIAEITVKQKVGTPEIKPVKLGTAFFDRGRCLPWAMNVECIVCQEVCPTSPKAIWLKEKQVVQRDSSVRKLKLPYVDAKLCVGCGICENKCPVRDRAAIRVTSVGETRSKTNRMILEK</sequence>
<feature type="transmembrane region" description="Helical" evidence="7">
    <location>
        <begin position="183"/>
        <end position="201"/>
    </location>
</feature>
<keyword evidence="6" id="KW-0411">Iron-sulfur</keyword>
<keyword evidence="7" id="KW-0812">Transmembrane</keyword>
<evidence type="ECO:0000256" key="1">
    <source>
        <dbReference type="ARBA" id="ARBA00022448"/>
    </source>
</evidence>
<reference evidence="9" key="1">
    <citation type="submission" date="2018-06" db="EMBL/GenBank/DDBJ databases">
        <authorList>
            <person name="Zhirakovskaya E."/>
        </authorList>
    </citation>
    <scope>NUCLEOTIDE SEQUENCE</scope>
</reference>
<dbReference type="CDD" id="cd16373">
    <property type="entry name" value="DMSOR_beta_like"/>
    <property type="match status" value="1"/>
</dbReference>
<dbReference type="InterPro" id="IPR051684">
    <property type="entry name" value="Electron_Trans/Redox"/>
</dbReference>
<feature type="domain" description="4Fe-4S ferredoxin-type" evidence="8">
    <location>
        <begin position="469"/>
        <end position="501"/>
    </location>
</feature>
<dbReference type="PANTHER" id="PTHR30176">
    <property type="entry name" value="FERREDOXIN-TYPE PROTEIN NAPH"/>
    <property type="match status" value="1"/>
</dbReference>
<keyword evidence="3" id="KW-0479">Metal-binding</keyword>
<dbReference type="GO" id="GO:0051539">
    <property type="term" value="F:4 iron, 4 sulfur cluster binding"/>
    <property type="evidence" value="ECO:0007669"/>
    <property type="project" value="UniProtKB-KW"/>
</dbReference>
<feature type="domain" description="4Fe-4S ferredoxin-type" evidence="8">
    <location>
        <begin position="229"/>
        <end position="257"/>
    </location>
</feature>
<keyword evidence="2" id="KW-0004">4Fe-4S</keyword>
<dbReference type="InterPro" id="IPR017896">
    <property type="entry name" value="4Fe4S_Fe-S-bd"/>
</dbReference>
<feature type="domain" description="4Fe-4S ferredoxin-type" evidence="8">
    <location>
        <begin position="331"/>
        <end position="364"/>
    </location>
</feature>
<feature type="domain" description="4Fe-4S ferredoxin-type" evidence="8">
    <location>
        <begin position="261"/>
        <end position="283"/>
    </location>
</feature>
<dbReference type="Pfam" id="PF12838">
    <property type="entry name" value="Fer4_7"/>
    <property type="match status" value="1"/>
</dbReference>
<gene>
    <name evidence="9" type="ORF">MNBD_NITROSPINAE04-1645</name>
</gene>
<protein>
    <submittedName>
        <fullName evidence="9">4Fe-4S ferredoxin iron-sulfur binding domain protein</fullName>
    </submittedName>
</protein>
<keyword evidence="4" id="KW-0249">Electron transport</keyword>
<evidence type="ECO:0000256" key="6">
    <source>
        <dbReference type="ARBA" id="ARBA00023014"/>
    </source>
</evidence>
<evidence type="ECO:0000259" key="8">
    <source>
        <dbReference type="PROSITE" id="PS51379"/>
    </source>
</evidence>
<organism evidence="9">
    <name type="scientific">hydrothermal vent metagenome</name>
    <dbReference type="NCBI Taxonomy" id="652676"/>
    <lineage>
        <taxon>unclassified sequences</taxon>
        <taxon>metagenomes</taxon>
        <taxon>ecological metagenomes</taxon>
    </lineage>
</organism>
<dbReference type="InterPro" id="IPR017900">
    <property type="entry name" value="4Fe4S_Fe_S_CS"/>
</dbReference>
<dbReference type="EMBL" id="UOGA01000123">
    <property type="protein sequence ID" value="VAX18408.1"/>
    <property type="molecule type" value="Genomic_DNA"/>
</dbReference>
<keyword evidence="1" id="KW-0813">Transport</keyword>
<evidence type="ECO:0000313" key="9">
    <source>
        <dbReference type="EMBL" id="VAX18408.1"/>
    </source>
</evidence>